<evidence type="ECO:0000256" key="6">
    <source>
        <dbReference type="ARBA" id="ARBA00023049"/>
    </source>
</evidence>
<comment type="caution">
    <text evidence="10">The sequence shown here is derived from an EMBL/GenBank/DDBJ whole genome shotgun (WGS) entry which is preliminary data.</text>
</comment>
<dbReference type="RefSeq" id="WP_191144232.1">
    <property type="nucleotide sequence ID" value="NZ_JACXAF010000007.1"/>
</dbReference>
<dbReference type="InterPro" id="IPR024079">
    <property type="entry name" value="MetalloPept_cat_dom_sf"/>
</dbReference>
<feature type="domain" description="Peptidase M3A/M3B catalytic" evidence="9">
    <location>
        <begin position="290"/>
        <end position="738"/>
    </location>
</feature>
<evidence type="ECO:0000259" key="9">
    <source>
        <dbReference type="Pfam" id="PF01432"/>
    </source>
</evidence>
<dbReference type="FunFam" id="3.40.390.10:FF:000009">
    <property type="entry name" value="Oligopeptidase A"/>
    <property type="match status" value="1"/>
</dbReference>
<reference evidence="10" key="1">
    <citation type="submission" date="2020-09" db="EMBL/GenBank/DDBJ databases">
        <title>A novel bacterium of genus Neiella, isolated from South China Sea.</title>
        <authorList>
            <person name="Huang H."/>
            <person name="Mo K."/>
            <person name="Hu Y."/>
        </authorList>
    </citation>
    <scope>NUCLEOTIDE SEQUENCE</scope>
    <source>
        <strain evidence="10">HB171785</strain>
    </source>
</reference>
<gene>
    <name evidence="10" type="ORF">IC617_06765</name>
</gene>
<dbReference type="Proteomes" id="UP000638014">
    <property type="component" value="Unassembled WGS sequence"/>
</dbReference>
<name>A0A8J6QJ93_9GAMM</name>
<dbReference type="GO" id="GO:0004180">
    <property type="term" value="F:carboxypeptidase activity"/>
    <property type="evidence" value="ECO:0007669"/>
    <property type="project" value="TreeGrafter"/>
</dbReference>
<organism evidence="10 11">
    <name type="scientific">Neiella litorisoli</name>
    <dbReference type="NCBI Taxonomy" id="2771431"/>
    <lineage>
        <taxon>Bacteria</taxon>
        <taxon>Pseudomonadati</taxon>
        <taxon>Pseudomonadota</taxon>
        <taxon>Gammaproteobacteria</taxon>
        <taxon>Alteromonadales</taxon>
        <taxon>Echinimonadaceae</taxon>
        <taxon>Neiella</taxon>
    </lineage>
</organism>
<dbReference type="InterPro" id="IPR024077">
    <property type="entry name" value="Neurolysin/TOP_dom2"/>
</dbReference>
<keyword evidence="3 7" id="KW-0479">Metal-binding</keyword>
<keyword evidence="5 7" id="KW-0862">Zinc</keyword>
<evidence type="ECO:0000313" key="10">
    <source>
        <dbReference type="EMBL" id="MBD1389126.1"/>
    </source>
</evidence>
<keyword evidence="2 7" id="KW-0645">Protease</keyword>
<dbReference type="InterPro" id="IPR001567">
    <property type="entry name" value="Pept_M3A_M3B_dom"/>
</dbReference>
<keyword evidence="8" id="KW-0732">Signal</keyword>
<evidence type="ECO:0000256" key="3">
    <source>
        <dbReference type="ARBA" id="ARBA00022723"/>
    </source>
</evidence>
<dbReference type="GO" id="GO:0006508">
    <property type="term" value="P:proteolysis"/>
    <property type="evidence" value="ECO:0007669"/>
    <property type="project" value="UniProtKB-KW"/>
</dbReference>
<dbReference type="InterPro" id="IPR034005">
    <property type="entry name" value="M3A_DCP"/>
</dbReference>
<evidence type="ECO:0000256" key="1">
    <source>
        <dbReference type="ARBA" id="ARBA00006040"/>
    </source>
</evidence>
<evidence type="ECO:0000256" key="4">
    <source>
        <dbReference type="ARBA" id="ARBA00022801"/>
    </source>
</evidence>
<dbReference type="InterPro" id="IPR045090">
    <property type="entry name" value="Pept_M3A_M3B"/>
</dbReference>
<sequence length="745" mass="83805">MNFNSSSVRKSVIALSIALALGACSEPPKNEQVTVEVTAEQQAQQIAAQNPEQQNNPFFADYDTPFQIPPFNKIKDEHYMPAFEKGMEQHLAEIDAIVQNSDAPTFANTIEELERTGKLLSKVQRVFYNLAGSNTNPQLQQLQRELSPLVSAHYDKINLNQGLFERVEAVYQARESLDLTAEQLKFLEDTRKGFVRSGALLTAEQKEQITQINSELSQLTTQYGQNLLAETNGFELILDKSDLEGLSEGVIQAAASAAQQKMDAAETDEEKAKYKDKYVFTPHRSSMYPFLTESARRDLREKLYNSYIYRGDNDNEFDNKAVAAKIAKLRAERARIMGYETHAHFVLEERMVNTPEGVYDLLMQLWAPALERAKREVADMQAVVDAEGHDFKVAAWDWWQYAEKVRKAKYDLDEASLKPYLSLDNVLKGVFDTANKLWGLTFVELYDIDTYHPDARVWEVKDNDGSHLGIFIGDYFTRSNKRGGAWMSSFKGQSNLDGVERPVVVNVCNFPGPVGDAPALLSFENVTTLFHEFGHALHGLLTNVTYESMSGTSGPRDFTEFPAQILEHWAAEPAILKTFATHYETGEVIPDELIAKLLKASKFNQGFANTEYLAASLLDMDWHTLTADDELQDADKFEQASMAKIGLIDEIAPRYRSTYFSHIFAGGYAAGYYSYVHSAVLDSDGFEAFKEAGDVFDPELAQKLRTHVYEKGSTEDAMTLYKKFRGRAPTIDALLKVRGLDGSED</sequence>
<protein>
    <submittedName>
        <fullName evidence="10">M3 family metallopeptidase</fullName>
    </submittedName>
</protein>
<comment type="similarity">
    <text evidence="1 7">Belongs to the peptidase M3 family.</text>
</comment>
<proteinExistence type="inferred from homology"/>
<dbReference type="Gene3D" id="1.10.1370.40">
    <property type="match status" value="1"/>
</dbReference>
<dbReference type="Gene3D" id="1.10.1370.10">
    <property type="entry name" value="Neurolysin, domain 3"/>
    <property type="match status" value="1"/>
</dbReference>
<keyword evidence="4 7" id="KW-0378">Hydrolase</keyword>
<evidence type="ECO:0000313" key="11">
    <source>
        <dbReference type="Proteomes" id="UP000638014"/>
    </source>
</evidence>
<dbReference type="CDD" id="cd06456">
    <property type="entry name" value="M3A_DCP"/>
    <property type="match status" value="1"/>
</dbReference>
<accession>A0A8J6QJ93</accession>
<dbReference type="Pfam" id="PF01432">
    <property type="entry name" value="Peptidase_M3"/>
    <property type="match status" value="1"/>
</dbReference>
<dbReference type="GO" id="GO:0004222">
    <property type="term" value="F:metalloendopeptidase activity"/>
    <property type="evidence" value="ECO:0007669"/>
    <property type="project" value="InterPro"/>
</dbReference>
<dbReference type="EMBL" id="JACXAF010000007">
    <property type="protein sequence ID" value="MBD1389126.1"/>
    <property type="molecule type" value="Genomic_DNA"/>
</dbReference>
<comment type="cofactor">
    <cofactor evidence="7">
        <name>Zn(2+)</name>
        <dbReference type="ChEBI" id="CHEBI:29105"/>
    </cofactor>
    <text evidence="7">Binds 1 zinc ion.</text>
</comment>
<dbReference type="PANTHER" id="PTHR43660">
    <property type="entry name" value="DIPEPTIDYL CARBOXYPEPTIDASE"/>
    <property type="match status" value="1"/>
</dbReference>
<feature type="chain" id="PRO_5035228056" evidence="8">
    <location>
        <begin position="26"/>
        <end position="745"/>
    </location>
</feature>
<feature type="signal peptide" evidence="8">
    <location>
        <begin position="1"/>
        <end position="25"/>
    </location>
</feature>
<dbReference type="GO" id="GO:0046872">
    <property type="term" value="F:metal ion binding"/>
    <property type="evidence" value="ECO:0007669"/>
    <property type="project" value="UniProtKB-UniRule"/>
</dbReference>
<evidence type="ECO:0000256" key="5">
    <source>
        <dbReference type="ARBA" id="ARBA00022833"/>
    </source>
</evidence>
<dbReference type="GO" id="GO:0005829">
    <property type="term" value="C:cytosol"/>
    <property type="evidence" value="ECO:0007669"/>
    <property type="project" value="TreeGrafter"/>
</dbReference>
<dbReference type="SUPFAM" id="SSF55486">
    <property type="entry name" value="Metalloproteases ('zincins'), catalytic domain"/>
    <property type="match status" value="1"/>
</dbReference>
<dbReference type="Gene3D" id="3.40.390.10">
    <property type="entry name" value="Collagenase (Catalytic Domain)"/>
    <property type="match status" value="1"/>
</dbReference>
<dbReference type="AlphaFoldDB" id="A0A8J6QJ93"/>
<evidence type="ECO:0000256" key="7">
    <source>
        <dbReference type="RuleBase" id="RU003435"/>
    </source>
</evidence>
<keyword evidence="6 7" id="KW-0482">Metalloprotease</keyword>
<dbReference type="PANTHER" id="PTHR43660:SF1">
    <property type="entry name" value="DIPEPTIDYL CARBOXYPEPTIDASE"/>
    <property type="match status" value="1"/>
</dbReference>
<evidence type="ECO:0000256" key="2">
    <source>
        <dbReference type="ARBA" id="ARBA00022670"/>
    </source>
</evidence>
<evidence type="ECO:0000256" key="8">
    <source>
        <dbReference type="SAM" id="SignalP"/>
    </source>
</evidence>
<keyword evidence="11" id="KW-1185">Reference proteome</keyword>